<dbReference type="AlphaFoldDB" id="D8J6N8"/>
<reference evidence="2 4" key="1">
    <citation type="journal article" date="2010" name="J. Bacteriol.">
        <title>Complete genome sequence of Halalkalicoccus jeotgali B3(T), an extremely halophilic archaeon.</title>
        <authorList>
            <person name="Roh S.W."/>
            <person name="Nam Y.D."/>
            <person name="Nam S.H."/>
            <person name="Choi S.H."/>
            <person name="Park H.S."/>
            <person name="Bae J.W."/>
        </authorList>
    </citation>
    <scope>NUCLEOTIDE SEQUENCE [LARGE SCALE GENOMIC DNA]</scope>
    <source>
        <strain evidence="2">B3</strain>
        <strain evidence="4">DSM 18796 / CECT 7217 / JCM 14584 / KCTC 4019 / B3</strain>
    </source>
</reference>
<evidence type="ECO:0000313" key="5">
    <source>
        <dbReference type="Proteomes" id="UP000011645"/>
    </source>
</evidence>
<keyword evidence="1" id="KW-1133">Transmembrane helix</keyword>
<dbReference type="EMBL" id="CP002062">
    <property type="protein sequence ID" value="ADJ13915.1"/>
    <property type="molecule type" value="Genomic_DNA"/>
</dbReference>
<sequence length="42" mass="4780">MDPTPMLVFELTLALVTGVVWWSVRASEAKRSRSIEYRSPAK</sequence>
<feature type="transmembrane region" description="Helical" evidence="1">
    <location>
        <begin position="6"/>
        <end position="24"/>
    </location>
</feature>
<keyword evidence="1" id="KW-0472">Membrane</keyword>
<dbReference type="EMBL" id="AOHV01000042">
    <property type="protein sequence ID" value="ELY34040.1"/>
    <property type="molecule type" value="Genomic_DNA"/>
</dbReference>
<name>D8J6N8_HALJB</name>
<organism evidence="2 4">
    <name type="scientific">Halalkalicoccus jeotgali (strain DSM 18796 / CECT 7217 / JCM 14584 / KCTC 4019 / B3)</name>
    <dbReference type="NCBI Taxonomy" id="795797"/>
    <lineage>
        <taxon>Archaea</taxon>
        <taxon>Methanobacteriati</taxon>
        <taxon>Methanobacteriota</taxon>
        <taxon>Stenosarchaea group</taxon>
        <taxon>Halobacteria</taxon>
        <taxon>Halobacteriales</taxon>
        <taxon>Halococcaceae</taxon>
        <taxon>Halalkalicoccus</taxon>
    </lineage>
</organism>
<gene>
    <name evidence="2" type="ordered locus">HacjB3_02610</name>
    <name evidence="3" type="ORF">C497_16712</name>
</gene>
<dbReference type="PATRIC" id="fig|795797.18.peg.527"/>
<dbReference type="Proteomes" id="UP000000390">
    <property type="component" value="Chromosome"/>
</dbReference>
<proteinExistence type="predicted"/>
<dbReference type="HOGENOM" id="CLU_3245231_0_0_2"/>
<dbReference type="Proteomes" id="UP000011645">
    <property type="component" value="Unassembled WGS sequence"/>
</dbReference>
<evidence type="ECO:0000313" key="2">
    <source>
        <dbReference type="EMBL" id="ADJ13915.1"/>
    </source>
</evidence>
<protein>
    <submittedName>
        <fullName evidence="2">Uncharacterized protein</fullName>
    </submittedName>
</protein>
<keyword evidence="1" id="KW-0812">Transmembrane</keyword>
<keyword evidence="5" id="KW-1185">Reference proteome</keyword>
<evidence type="ECO:0000313" key="3">
    <source>
        <dbReference type="EMBL" id="ELY34040.1"/>
    </source>
</evidence>
<accession>D8J6N8</accession>
<dbReference type="KEGG" id="hje:HacjB3_02610"/>
<reference evidence="3 5" key="2">
    <citation type="journal article" date="2014" name="PLoS Genet.">
        <title>Phylogenetically driven sequencing of extremely halophilic archaea reveals strategies for static and dynamic osmo-response.</title>
        <authorList>
            <person name="Becker E.A."/>
            <person name="Seitzer P.M."/>
            <person name="Tritt A."/>
            <person name="Larsen D."/>
            <person name="Krusor M."/>
            <person name="Yao A.I."/>
            <person name="Wu D."/>
            <person name="Madern D."/>
            <person name="Eisen J.A."/>
            <person name="Darling A.E."/>
            <person name="Facciotti M.T."/>
        </authorList>
    </citation>
    <scope>NUCLEOTIDE SEQUENCE [LARGE SCALE GENOMIC DNA]</scope>
    <source>
        <strain evidence="3">B3</strain>
        <strain evidence="5">DSM 18796 / CECT 7217 / JCM 14584 / KCTC 4019 / B3</strain>
    </source>
</reference>
<evidence type="ECO:0000256" key="1">
    <source>
        <dbReference type="SAM" id="Phobius"/>
    </source>
</evidence>
<evidence type="ECO:0000313" key="4">
    <source>
        <dbReference type="Proteomes" id="UP000000390"/>
    </source>
</evidence>